<dbReference type="InterPro" id="IPR012910">
    <property type="entry name" value="Plug_dom"/>
</dbReference>
<evidence type="ECO:0000256" key="12">
    <source>
        <dbReference type="SAM" id="MobiDB-lite"/>
    </source>
</evidence>
<evidence type="ECO:0000256" key="3">
    <source>
        <dbReference type="ARBA" id="ARBA00022448"/>
    </source>
</evidence>
<accession>A0A3N7IQN4</accession>
<gene>
    <name evidence="16" type="ORF">DZC73_29145</name>
</gene>
<reference evidence="16 17" key="1">
    <citation type="submission" date="2018-08" db="EMBL/GenBank/DDBJ databases">
        <authorList>
            <person name="Khan S.A."/>
            <person name="Jeon C.O."/>
            <person name="Chun B.H."/>
            <person name="Jeong S.E."/>
        </authorList>
    </citation>
    <scope>NUCLEOTIDE SEQUENCE [LARGE SCALE GENOMIC DNA]</scope>
    <source>
        <strain evidence="16 17">S-16</strain>
    </source>
</reference>
<dbReference type="PANTHER" id="PTHR40980:SF3">
    <property type="entry name" value="TONB-DEPENDENT RECEPTOR-LIKE BETA-BARREL DOMAIN-CONTAINING PROTEIN"/>
    <property type="match status" value="1"/>
</dbReference>
<dbReference type="NCBIfam" id="TIGR01782">
    <property type="entry name" value="TonB-Xanth-Caul"/>
    <property type="match status" value="1"/>
</dbReference>
<keyword evidence="9 10" id="KW-0998">Cell outer membrane</keyword>
<dbReference type="RefSeq" id="WP_124543939.1">
    <property type="nucleotide sequence ID" value="NZ_QUSW01000013.1"/>
</dbReference>
<keyword evidence="7 10" id="KW-0472">Membrane</keyword>
<dbReference type="OrthoDB" id="8727862at2"/>
<keyword evidence="8 16" id="KW-0675">Receptor</keyword>
<keyword evidence="6 11" id="KW-0798">TonB box</keyword>
<dbReference type="AlphaFoldDB" id="A0A3N7IQN4"/>
<feature type="domain" description="TonB-dependent receptor plug" evidence="15">
    <location>
        <begin position="69"/>
        <end position="188"/>
    </location>
</feature>
<dbReference type="Proteomes" id="UP000267464">
    <property type="component" value="Unassembled WGS sequence"/>
</dbReference>
<protein>
    <submittedName>
        <fullName evidence="16">TonB-dependent receptor</fullName>
    </submittedName>
</protein>
<feature type="domain" description="TonB-dependent receptor-like beta-barrel" evidence="14">
    <location>
        <begin position="471"/>
        <end position="865"/>
    </location>
</feature>
<sequence length="898" mass="96755">MNLRPHPIAAAAAIVVLNTMFAAQAQQEPATPDAKPAESKPAEAKTPQKLETVTVTGIRASREASINQKRNADSIVEVITAEDIGKLPDKNVADAVQRIPGVNISSGAGGEGGFSENDRVSIRGTSASLTQTLINGHAVGTGDWFVLNQTEAVGRSVSYSLLPSEIVSKVTVYKSAQADLVEGGVAGAVNIETRSPLSFKKPFTAEVSAQMIHSTLAKKTDPQLNALFNWKNDAGNGGVLFQIFSETRHERRDGQEFLGYAQIDPASAAATANPALANVWYPQLINSSLFTQKRVRNGGVLDVEFKPNNALTLDANAFFSHMSAVNFDHSYLANPQALFDSGDVPTNTIVRNNTLVQADFANAHGAAPGLVDSIARPGAASESWYVDFNGKYRLSDKVFVTAKLGTTRGLGNTPGDLGYESNLPTTGGLSYSMHGIGSPTKVAFPGIDTADYHAADLAGAWWAVVKVVDKETYAQADAEVQMDGGLIESTKFGVRFAEHHRQVHYPNNGGCGFGGPNPCGATANWDGALYPSNFGSGFGAGPGLLPPMWIQNQQTIEDFIHTHGVTTSEYWPGQFSVNEKTMAGYAMANLAGDSWRGNVGLRLVKTKQRVNYNVPGDTIPSTDFPPGYTPITDERSYNDALPSANLRYELTKNLVTRASVARTMTRVDYSALAGAITSLDNITLSGTGGNVNLKPVRSTNYDATLEWYFAPRSLLSFGVFFMDMSSYVGYGTSKQMLPNTNHAGAIEEYTITAPINVKAKNKGFEIGYQQALPAGFGMSANYTYARGHDSDGQALVGSSKNTYNLEGFYENETFSARLAYTYRSDYLVGLDRATTQYEAGSGNLAATVQYKLNDRFSLQFDALNLNNPVLKYYGDNKDQPRAFYSNGRQFFFGVRASL</sequence>
<reference evidence="16 17" key="2">
    <citation type="submission" date="2018-12" db="EMBL/GenBank/DDBJ databases">
        <title>Rhizobacter gummiphilus sp. nov., a rubber-degrading bacterium isolated from the soil of a botanical garden in Japan.</title>
        <authorList>
            <person name="Shunsuke S.S."/>
        </authorList>
    </citation>
    <scope>NUCLEOTIDE SEQUENCE [LARGE SCALE GENOMIC DNA]</scope>
    <source>
        <strain evidence="16 17">S-16</strain>
    </source>
</reference>
<feature type="compositionally biased region" description="Basic and acidic residues" evidence="12">
    <location>
        <begin position="35"/>
        <end position="48"/>
    </location>
</feature>
<evidence type="ECO:0000256" key="5">
    <source>
        <dbReference type="ARBA" id="ARBA00022692"/>
    </source>
</evidence>
<keyword evidence="3 10" id="KW-0813">Transport</keyword>
<dbReference type="EMBL" id="QUSW01000013">
    <property type="protein sequence ID" value="RQP21202.1"/>
    <property type="molecule type" value="Genomic_DNA"/>
</dbReference>
<dbReference type="GO" id="GO:0009279">
    <property type="term" value="C:cell outer membrane"/>
    <property type="evidence" value="ECO:0007669"/>
    <property type="project" value="UniProtKB-SubCell"/>
</dbReference>
<evidence type="ECO:0000256" key="9">
    <source>
        <dbReference type="ARBA" id="ARBA00023237"/>
    </source>
</evidence>
<feature type="chain" id="PRO_5017942497" evidence="13">
    <location>
        <begin position="26"/>
        <end position="898"/>
    </location>
</feature>
<comment type="subcellular location">
    <subcellularLocation>
        <location evidence="1 10">Cell outer membrane</location>
        <topology evidence="1 10">Multi-pass membrane protein</topology>
    </subcellularLocation>
</comment>
<proteinExistence type="inferred from homology"/>
<keyword evidence="4 10" id="KW-1134">Transmembrane beta strand</keyword>
<keyword evidence="17" id="KW-1185">Reference proteome</keyword>
<evidence type="ECO:0000259" key="15">
    <source>
        <dbReference type="Pfam" id="PF07715"/>
    </source>
</evidence>
<dbReference type="Gene3D" id="2.40.170.20">
    <property type="entry name" value="TonB-dependent receptor, beta-barrel domain"/>
    <property type="match status" value="1"/>
</dbReference>
<keyword evidence="13" id="KW-0732">Signal</keyword>
<evidence type="ECO:0000256" key="1">
    <source>
        <dbReference type="ARBA" id="ARBA00004571"/>
    </source>
</evidence>
<evidence type="ECO:0000256" key="10">
    <source>
        <dbReference type="PROSITE-ProRule" id="PRU01360"/>
    </source>
</evidence>
<feature type="region of interest" description="Disordered" evidence="12">
    <location>
        <begin position="27"/>
        <end position="50"/>
    </location>
</feature>
<keyword evidence="5 10" id="KW-0812">Transmembrane</keyword>
<dbReference type="CDD" id="cd01347">
    <property type="entry name" value="ligand_gated_channel"/>
    <property type="match status" value="1"/>
</dbReference>
<dbReference type="PROSITE" id="PS52016">
    <property type="entry name" value="TONB_DEPENDENT_REC_3"/>
    <property type="match status" value="1"/>
</dbReference>
<evidence type="ECO:0000256" key="11">
    <source>
        <dbReference type="RuleBase" id="RU003357"/>
    </source>
</evidence>
<dbReference type="SUPFAM" id="SSF56935">
    <property type="entry name" value="Porins"/>
    <property type="match status" value="1"/>
</dbReference>
<evidence type="ECO:0000256" key="7">
    <source>
        <dbReference type="ARBA" id="ARBA00023136"/>
    </source>
</evidence>
<evidence type="ECO:0000256" key="2">
    <source>
        <dbReference type="ARBA" id="ARBA00009810"/>
    </source>
</evidence>
<organism evidence="16 17">
    <name type="scientific">Piscinibacter terrae</name>
    <dbReference type="NCBI Taxonomy" id="2496871"/>
    <lineage>
        <taxon>Bacteria</taxon>
        <taxon>Pseudomonadati</taxon>
        <taxon>Pseudomonadota</taxon>
        <taxon>Betaproteobacteria</taxon>
        <taxon>Burkholderiales</taxon>
        <taxon>Sphaerotilaceae</taxon>
        <taxon>Piscinibacter</taxon>
    </lineage>
</organism>
<dbReference type="Gene3D" id="2.170.130.10">
    <property type="entry name" value="TonB-dependent receptor, plug domain"/>
    <property type="match status" value="1"/>
</dbReference>
<comment type="caution">
    <text evidence="16">The sequence shown here is derived from an EMBL/GenBank/DDBJ whole genome shotgun (WGS) entry which is preliminary data.</text>
</comment>
<evidence type="ECO:0000256" key="8">
    <source>
        <dbReference type="ARBA" id="ARBA00023170"/>
    </source>
</evidence>
<evidence type="ECO:0000256" key="13">
    <source>
        <dbReference type="SAM" id="SignalP"/>
    </source>
</evidence>
<dbReference type="InterPro" id="IPR037066">
    <property type="entry name" value="Plug_dom_sf"/>
</dbReference>
<feature type="signal peptide" evidence="13">
    <location>
        <begin position="1"/>
        <end position="25"/>
    </location>
</feature>
<dbReference type="InterPro" id="IPR010104">
    <property type="entry name" value="TonB_rcpt_bac"/>
</dbReference>
<dbReference type="InterPro" id="IPR000531">
    <property type="entry name" value="Beta-barrel_TonB"/>
</dbReference>
<dbReference type="InterPro" id="IPR036942">
    <property type="entry name" value="Beta-barrel_TonB_sf"/>
</dbReference>
<evidence type="ECO:0000256" key="6">
    <source>
        <dbReference type="ARBA" id="ARBA00023077"/>
    </source>
</evidence>
<dbReference type="PANTHER" id="PTHR40980">
    <property type="entry name" value="PLUG DOMAIN-CONTAINING PROTEIN"/>
    <property type="match status" value="1"/>
</dbReference>
<evidence type="ECO:0000313" key="17">
    <source>
        <dbReference type="Proteomes" id="UP000267464"/>
    </source>
</evidence>
<evidence type="ECO:0000313" key="16">
    <source>
        <dbReference type="EMBL" id="RQP21202.1"/>
    </source>
</evidence>
<comment type="similarity">
    <text evidence="2 10 11">Belongs to the TonB-dependent receptor family.</text>
</comment>
<evidence type="ECO:0000256" key="4">
    <source>
        <dbReference type="ARBA" id="ARBA00022452"/>
    </source>
</evidence>
<dbReference type="Pfam" id="PF07715">
    <property type="entry name" value="Plug"/>
    <property type="match status" value="1"/>
</dbReference>
<dbReference type="Pfam" id="PF00593">
    <property type="entry name" value="TonB_dep_Rec_b-barrel"/>
    <property type="match status" value="1"/>
</dbReference>
<name>A0A3N7IQN4_9BURK</name>
<dbReference type="InterPro" id="IPR039426">
    <property type="entry name" value="TonB-dep_rcpt-like"/>
</dbReference>
<evidence type="ECO:0000259" key="14">
    <source>
        <dbReference type="Pfam" id="PF00593"/>
    </source>
</evidence>